<feature type="region of interest" description="Disordered" evidence="17">
    <location>
        <begin position="83"/>
        <end position="110"/>
    </location>
</feature>
<evidence type="ECO:0000256" key="1">
    <source>
        <dbReference type="ARBA" id="ARBA00001938"/>
    </source>
</evidence>
<dbReference type="GO" id="GO:0004148">
    <property type="term" value="F:dihydrolipoyl dehydrogenase (NADH) activity"/>
    <property type="evidence" value="ECO:0007669"/>
    <property type="project" value="UniProtKB-EC"/>
</dbReference>
<evidence type="ECO:0000256" key="16">
    <source>
        <dbReference type="RuleBase" id="RU003692"/>
    </source>
</evidence>
<keyword evidence="20" id="KW-1185">Reference proteome</keyword>
<dbReference type="InterPro" id="IPR000089">
    <property type="entry name" value="Biotin_lipoyl"/>
</dbReference>
<dbReference type="InterPro" id="IPR012999">
    <property type="entry name" value="Pyr_OxRdtase_I_AS"/>
</dbReference>
<dbReference type="KEGG" id="atw:C0099_06540"/>
<dbReference type="Pfam" id="PF02852">
    <property type="entry name" value="Pyr_redox_dim"/>
    <property type="match status" value="1"/>
</dbReference>
<evidence type="ECO:0000256" key="8">
    <source>
        <dbReference type="ARBA" id="ARBA00023002"/>
    </source>
</evidence>
<dbReference type="Proteomes" id="UP000242205">
    <property type="component" value="Chromosome"/>
</dbReference>
<comment type="cofactor">
    <cofactor evidence="1">
        <name>(R)-lipoate</name>
        <dbReference type="ChEBI" id="CHEBI:83088"/>
    </cofactor>
</comment>
<evidence type="ECO:0000256" key="5">
    <source>
        <dbReference type="ARBA" id="ARBA00022630"/>
    </source>
</evidence>
<dbReference type="Pfam" id="PF07992">
    <property type="entry name" value="Pyr_redox_2"/>
    <property type="match status" value="1"/>
</dbReference>
<feature type="binding site" evidence="14">
    <location>
        <position position="327"/>
    </location>
    <ligand>
        <name>NAD(+)</name>
        <dbReference type="ChEBI" id="CHEBI:57540"/>
    </ligand>
</feature>
<dbReference type="OrthoDB" id="178496at2"/>
<dbReference type="InterPro" id="IPR004099">
    <property type="entry name" value="Pyr_nucl-diS_OxRdtase_dimer"/>
</dbReference>
<dbReference type="PRINTS" id="PR00411">
    <property type="entry name" value="PNDRDTASEI"/>
</dbReference>
<keyword evidence="14" id="KW-0547">Nucleotide-binding</keyword>
<dbReference type="PANTHER" id="PTHR22912">
    <property type="entry name" value="DISULFIDE OXIDOREDUCTASE"/>
    <property type="match status" value="1"/>
</dbReference>
<dbReference type="PROSITE" id="PS50968">
    <property type="entry name" value="BIOTINYL_LIPOYL"/>
    <property type="match status" value="1"/>
</dbReference>
<dbReference type="InterPro" id="IPR023753">
    <property type="entry name" value="FAD/NAD-binding_dom"/>
</dbReference>
<keyword evidence="7 14" id="KW-0274">FAD</keyword>
<dbReference type="PIRSF" id="PIRSF000350">
    <property type="entry name" value="Mercury_reductase_MerA"/>
    <property type="match status" value="1"/>
</dbReference>
<feature type="binding site" evidence="14">
    <location>
        <position position="169"/>
    </location>
    <ligand>
        <name>FAD</name>
        <dbReference type="ChEBI" id="CHEBI:57692"/>
    </ligand>
</feature>
<evidence type="ECO:0000256" key="9">
    <source>
        <dbReference type="ARBA" id="ARBA00023027"/>
    </source>
</evidence>
<dbReference type="InterPro" id="IPR036188">
    <property type="entry name" value="FAD/NAD-bd_sf"/>
</dbReference>
<comment type="cofactor">
    <cofactor evidence="14 16">
        <name>FAD</name>
        <dbReference type="ChEBI" id="CHEBI:57692"/>
    </cofactor>
    <text evidence="14 16">Binds 1 FAD per subunit.</text>
</comment>
<dbReference type="InterPro" id="IPR003016">
    <property type="entry name" value="2-oxoA_DH_lipoyl-BS"/>
</dbReference>
<feature type="binding site" evidence="14">
    <location>
        <position position="232"/>
    </location>
    <ligand>
        <name>FAD</name>
        <dbReference type="ChEBI" id="CHEBI:57692"/>
    </ligand>
</feature>
<dbReference type="FunFam" id="3.30.390.30:FF:000001">
    <property type="entry name" value="Dihydrolipoyl dehydrogenase"/>
    <property type="match status" value="1"/>
</dbReference>
<evidence type="ECO:0000256" key="12">
    <source>
        <dbReference type="ARBA" id="ARBA00049187"/>
    </source>
</evidence>
<evidence type="ECO:0000256" key="7">
    <source>
        <dbReference type="ARBA" id="ARBA00022827"/>
    </source>
</evidence>
<name>A0A2I6S5U6_9RHOO</name>
<dbReference type="InterPro" id="IPR006258">
    <property type="entry name" value="Lipoamide_DH"/>
</dbReference>
<comment type="similarity">
    <text evidence="2 16">Belongs to the class-I pyridine nucleotide-disulfide oxidoreductase family.</text>
</comment>
<evidence type="ECO:0000256" key="13">
    <source>
        <dbReference type="PIRSR" id="PIRSR000350-2"/>
    </source>
</evidence>
<dbReference type="PANTHER" id="PTHR22912:SF160">
    <property type="entry name" value="DIHYDROLIPOYL DEHYDROGENASE"/>
    <property type="match status" value="1"/>
</dbReference>
<dbReference type="EC" id="1.8.1.4" evidence="3 16"/>
<keyword evidence="11 16" id="KW-0676">Redox-active center</keyword>
<keyword evidence="9 14" id="KW-0520">NAD</keyword>
<dbReference type="Gene3D" id="3.50.50.60">
    <property type="entry name" value="FAD/NAD(P)-binding domain"/>
    <property type="match status" value="2"/>
</dbReference>
<evidence type="ECO:0000313" key="20">
    <source>
        <dbReference type="Proteomes" id="UP000242205"/>
    </source>
</evidence>
<feature type="compositionally biased region" description="Low complexity" evidence="17">
    <location>
        <begin position="90"/>
        <end position="110"/>
    </location>
</feature>
<dbReference type="RefSeq" id="WP_102246694.1">
    <property type="nucleotide sequence ID" value="NZ_CP025682.1"/>
</dbReference>
<evidence type="ECO:0000256" key="14">
    <source>
        <dbReference type="PIRSR" id="PIRSR000350-3"/>
    </source>
</evidence>
<dbReference type="SUPFAM" id="SSF51905">
    <property type="entry name" value="FAD/NAD(P)-binding domain"/>
    <property type="match status" value="1"/>
</dbReference>
<dbReference type="SUPFAM" id="SSF51230">
    <property type="entry name" value="Single hybrid motif"/>
    <property type="match status" value="1"/>
</dbReference>
<keyword evidence="8 16" id="KW-0560">Oxidoreductase</keyword>
<dbReference type="GO" id="GO:0006103">
    <property type="term" value="P:2-oxoglutarate metabolic process"/>
    <property type="evidence" value="ECO:0007669"/>
    <property type="project" value="TreeGrafter"/>
</dbReference>
<evidence type="ECO:0000256" key="11">
    <source>
        <dbReference type="ARBA" id="ARBA00023284"/>
    </source>
</evidence>
<evidence type="ECO:0000256" key="17">
    <source>
        <dbReference type="SAM" id="MobiDB-lite"/>
    </source>
</evidence>
<feature type="binding site" evidence="14">
    <location>
        <begin position="442"/>
        <end position="445"/>
    </location>
    <ligand>
        <name>FAD</name>
        <dbReference type="ChEBI" id="CHEBI:57692"/>
    </ligand>
</feature>
<dbReference type="Pfam" id="PF00364">
    <property type="entry name" value="Biotin_lipoyl"/>
    <property type="match status" value="1"/>
</dbReference>
<gene>
    <name evidence="19" type="primary">lpdA</name>
    <name evidence="19" type="ORF">C0099_06540</name>
</gene>
<evidence type="ECO:0000256" key="10">
    <source>
        <dbReference type="ARBA" id="ARBA00023157"/>
    </source>
</evidence>
<feature type="domain" description="Lipoyl-binding" evidence="18">
    <location>
        <begin position="3"/>
        <end position="77"/>
    </location>
</feature>
<sequence>MATIEVKVPDIGDFDEVPVIELFVKAGDTIAEEDPICTLESDKATMDVPSSAAGTIKEVLIKVGDKVAEGSVLLKVESADAEAAKEEPKAATPAEKPAPAPETAKAAAPAAASHAGGADIECDVLVLGAGPGGYSAAFRAADLGLKTVLVERYPTLGGVCLNVGCIPSKALLHVAGVMDEVAHFADLGVAYTKPKLDIDKLRSHKEKVVGKLTGGLAGMAKGRKVEVVRGYGAFLDPNHVAVELTDGDGQDKTGKKKVVKFAKCIIAAGSQAVRLPFMPEDPRVVDSTGALELKSVPKRMLVIGGGIIGLEMATVYAALGAKIDVVEMMDGLMLGADRDLVKVWEKHNKTRFDNVWLSTKTTAAEAKKDGIHVSFEGKNAPDKAQVYDLVLVAVGRSPNGGKIAADKAGVAVSERGFIEVDNQMRTNVGHIFAIGDIVGQPMLAHKAVHEGHVAAEVAAGQKSSFDALQIPSVAYTDPEVAWAGLTEIEARERGLKIEKAVFPWAASGRAIANGRDEGFTKLLFDAETHRIVGGGIVGTHAGDLIGEVCLAIEMGADAVDIGKTIHPHPTLGESIGLAAEVAHGSCTDLPAPRKR</sequence>
<evidence type="ECO:0000313" key="19">
    <source>
        <dbReference type="EMBL" id="AUN94626.1"/>
    </source>
</evidence>
<reference evidence="19 20" key="1">
    <citation type="submission" date="2018-01" db="EMBL/GenBank/DDBJ databases">
        <authorList>
            <person name="Fu G.-Y."/>
        </authorList>
    </citation>
    <scope>NUCLEOTIDE SEQUENCE [LARGE SCALE GENOMIC DNA]</scope>
    <source>
        <strain evidence="19 20">SY39</strain>
    </source>
</reference>
<feature type="disulfide bond" description="Redox-active" evidence="15">
    <location>
        <begin position="160"/>
        <end position="165"/>
    </location>
</feature>
<comment type="miscellaneous">
    <text evidence="16">The active site is a redox-active disulfide bond.</text>
</comment>
<dbReference type="PROSITE" id="PS00076">
    <property type="entry name" value="PYRIDINE_REDOX_1"/>
    <property type="match status" value="1"/>
</dbReference>
<dbReference type="NCBIfam" id="TIGR01350">
    <property type="entry name" value="lipoamide_DH"/>
    <property type="match status" value="1"/>
</dbReference>
<evidence type="ECO:0000256" key="4">
    <source>
        <dbReference type="ARBA" id="ARBA00016961"/>
    </source>
</evidence>
<dbReference type="EMBL" id="CP025682">
    <property type="protein sequence ID" value="AUN94626.1"/>
    <property type="molecule type" value="Genomic_DNA"/>
</dbReference>
<proteinExistence type="inferred from homology"/>
<evidence type="ECO:0000259" key="18">
    <source>
        <dbReference type="PROSITE" id="PS50968"/>
    </source>
</evidence>
<evidence type="ECO:0000256" key="3">
    <source>
        <dbReference type="ARBA" id="ARBA00012608"/>
    </source>
</evidence>
<dbReference type="InterPro" id="IPR050151">
    <property type="entry name" value="Class-I_Pyr_Nuc-Dis_Oxidored"/>
</dbReference>
<dbReference type="InterPro" id="IPR016156">
    <property type="entry name" value="FAD/NAD-linked_Rdtase_dimer_sf"/>
</dbReference>
<dbReference type="InterPro" id="IPR011053">
    <property type="entry name" value="Single_hybrid_motif"/>
</dbReference>
<feature type="binding site" evidence="14">
    <location>
        <position position="395"/>
    </location>
    <ligand>
        <name>NAD(+)</name>
        <dbReference type="ChEBI" id="CHEBI:57540"/>
    </ligand>
</feature>
<keyword evidence="5 16" id="KW-0285">Flavoprotein</keyword>
<evidence type="ECO:0000256" key="2">
    <source>
        <dbReference type="ARBA" id="ARBA00007532"/>
    </source>
</evidence>
<feature type="binding site" evidence="14">
    <location>
        <position position="436"/>
    </location>
    <ligand>
        <name>FAD</name>
        <dbReference type="ChEBI" id="CHEBI:57692"/>
    </ligand>
</feature>
<feature type="active site" description="Proton acceptor" evidence="13">
    <location>
        <position position="568"/>
    </location>
</feature>
<dbReference type="CDD" id="cd06849">
    <property type="entry name" value="lipoyl_domain"/>
    <property type="match status" value="1"/>
</dbReference>
<dbReference type="Gene3D" id="3.30.390.30">
    <property type="match status" value="1"/>
</dbReference>
<keyword evidence="10" id="KW-1015">Disulfide bond</keyword>
<evidence type="ECO:0000256" key="15">
    <source>
        <dbReference type="PIRSR" id="PIRSR000350-4"/>
    </source>
</evidence>
<feature type="binding site" evidence="14">
    <location>
        <begin position="304"/>
        <end position="311"/>
    </location>
    <ligand>
        <name>NAD(+)</name>
        <dbReference type="ChEBI" id="CHEBI:57540"/>
    </ligand>
</feature>
<comment type="catalytic activity">
    <reaction evidence="12 16">
        <text>N(6)-[(R)-dihydrolipoyl]-L-lysyl-[protein] + NAD(+) = N(6)-[(R)-lipoyl]-L-lysyl-[protein] + NADH + H(+)</text>
        <dbReference type="Rhea" id="RHEA:15045"/>
        <dbReference type="Rhea" id="RHEA-COMP:10474"/>
        <dbReference type="Rhea" id="RHEA-COMP:10475"/>
        <dbReference type="ChEBI" id="CHEBI:15378"/>
        <dbReference type="ChEBI" id="CHEBI:57540"/>
        <dbReference type="ChEBI" id="CHEBI:57945"/>
        <dbReference type="ChEBI" id="CHEBI:83099"/>
        <dbReference type="ChEBI" id="CHEBI:83100"/>
        <dbReference type="EC" id="1.8.1.4"/>
    </reaction>
</comment>
<dbReference type="GO" id="GO:0050660">
    <property type="term" value="F:flavin adenine dinucleotide binding"/>
    <property type="evidence" value="ECO:0007669"/>
    <property type="project" value="InterPro"/>
</dbReference>
<dbReference type="FunFam" id="2.40.50.100:FF:000009">
    <property type="entry name" value="Acetyltransferase component of pyruvate dehydrogenase complex"/>
    <property type="match status" value="1"/>
</dbReference>
<evidence type="ECO:0000256" key="6">
    <source>
        <dbReference type="ARBA" id="ARBA00022823"/>
    </source>
</evidence>
<protein>
    <recommendedName>
        <fullName evidence="4 16">Dihydrolipoyl dehydrogenase</fullName>
        <ecNumber evidence="3 16">1.8.1.4</ecNumber>
    </recommendedName>
</protein>
<organism evidence="19 20">
    <name type="scientific">Pseudazoarcus pumilus</name>
    <dbReference type="NCBI Taxonomy" id="2067960"/>
    <lineage>
        <taxon>Bacteria</taxon>
        <taxon>Pseudomonadati</taxon>
        <taxon>Pseudomonadota</taxon>
        <taxon>Betaproteobacteria</taxon>
        <taxon>Rhodocyclales</taxon>
        <taxon>Zoogloeaceae</taxon>
        <taxon>Pseudazoarcus</taxon>
    </lineage>
</organism>
<accession>A0A2I6S5U6</accession>
<dbReference type="AlphaFoldDB" id="A0A2I6S5U6"/>
<dbReference type="PRINTS" id="PR00368">
    <property type="entry name" value="FADPNR"/>
</dbReference>
<dbReference type="InterPro" id="IPR001100">
    <property type="entry name" value="Pyr_nuc-diS_OxRdtase"/>
</dbReference>
<dbReference type="PROSITE" id="PS00189">
    <property type="entry name" value="LIPOYL"/>
    <property type="match status" value="1"/>
</dbReference>
<keyword evidence="6" id="KW-0450">Lipoyl</keyword>
<dbReference type="SUPFAM" id="SSF55424">
    <property type="entry name" value="FAD/NAD-linked reductases, dimerisation (C-terminal) domain"/>
    <property type="match status" value="1"/>
</dbReference>
<dbReference type="Gene3D" id="2.40.50.100">
    <property type="match status" value="1"/>
</dbReference>